<sequence length="179" mass="19575">MDGPSEAASSSGSEWLWRGFCPRGDCKKAGSCIFSDPDRDIVKEKVANHLWCSTYHNEDNALEWEAALQEADNDAFIVYELGTQKSKKRPAPSVEPQPGRAVQQRSSGPVGQYKSKTVVTRDITVRKGELQQVMDCLDRSLTATEHAATIARSAAKAFEDSAAAISGAKKTLESICMRH</sequence>
<evidence type="ECO:0000313" key="3">
    <source>
        <dbReference type="Proteomes" id="UP001189429"/>
    </source>
</evidence>
<evidence type="ECO:0000256" key="1">
    <source>
        <dbReference type="SAM" id="MobiDB-lite"/>
    </source>
</evidence>
<comment type="caution">
    <text evidence="2">The sequence shown here is derived from an EMBL/GenBank/DDBJ whole genome shotgun (WGS) entry which is preliminary data.</text>
</comment>
<keyword evidence="3" id="KW-1185">Reference proteome</keyword>
<reference evidence="2" key="1">
    <citation type="submission" date="2023-10" db="EMBL/GenBank/DDBJ databases">
        <authorList>
            <person name="Chen Y."/>
            <person name="Shah S."/>
            <person name="Dougan E. K."/>
            <person name="Thang M."/>
            <person name="Chan C."/>
        </authorList>
    </citation>
    <scope>NUCLEOTIDE SEQUENCE [LARGE SCALE GENOMIC DNA]</scope>
</reference>
<dbReference type="Proteomes" id="UP001189429">
    <property type="component" value="Unassembled WGS sequence"/>
</dbReference>
<organism evidence="2 3">
    <name type="scientific">Prorocentrum cordatum</name>
    <dbReference type="NCBI Taxonomy" id="2364126"/>
    <lineage>
        <taxon>Eukaryota</taxon>
        <taxon>Sar</taxon>
        <taxon>Alveolata</taxon>
        <taxon>Dinophyceae</taxon>
        <taxon>Prorocentrales</taxon>
        <taxon>Prorocentraceae</taxon>
        <taxon>Prorocentrum</taxon>
    </lineage>
</organism>
<name>A0ABN9YL34_9DINO</name>
<accession>A0ABN9YL34</accession>
<protein>
    <submittedName>
        <fullName evidence="2">Uncharacterized protein</fullName>
    </submittedName>
</protein>
<dbReference type="EMBL" id="CAUYUJ010022692">
    <property type="protein sequence ID" value="CAK0912033.1"/>
    <property type="molecule type" value="Genomic_DNA"/>
</dbReference>
<gene>
    <name evidence="2" type="ORF">PCOR1329_LOCUS85716</name>
</gene>
<proteinExistence type="predicted"/>
<feature type="non-terminal residue" evidence="2">
    <location>
        <position position="179"/>
    </location>
</feature>
<evidence type="ECO:0000313" key="2">
    <source>
        <dbReference type="EMBL" id="CAK0912033.1"/>
    </source>
</evidence>
<feature type="region of interest" description="Disordered" evidence="1">
    <location>
        <begin position="84"/>
        <end position="113"/>
    </location>
</feature>
<feature type="compositionally biased region" description="Polar residues" evidence="1">
    <location>
        <begin position="103"/>
        <end position="113"/>
    </location>
</feature>